<evidence type="ECO:0000313" key="10">
    <source>
        <dbReference type="EMBL" id="PSF10149.1"/>
    </source>
</evidence>
<dbReference type="InterPro" id="IPR052162">
    <property type="entry name" value="Sensor_kinase/Photoreceptor"/>
</dbReference>
<dbReference type="Pfam" id="PF13426">
    <property type="entry name" value="PAS_9"/>
    <property type="match status" value="1"/>
</dbReference>
<dbReference type="InterPro" id="IPR013655">
    <property type="entry name" value="PAS_fold_3"/>
</dbReference>
<dbReference type="InterPro" id="IPR004358">
    <property type="entry name" value="Sig_transdc_His_kin-like_C"/>
</dbReference>
<keyword evidence="4" id="KW-0808">Transferase</keyword>
<dbReference type="SMART" id="SM00387">
    <property type="entry name" value="HATPase_c"/>
    <property type="match status" value="1"/>
</dbReference>
<keyword evidence="6" id="KW-0812">Transmembrane</keyword>
<feature type="domain" description="PAS" evidence="8">
    <location>
        <begin position="623"/>
        <end position="676"/>
    </location>
</feature>
<dbReference type="Gene3D" id="3.30.450.20">
    <property type="entry name" value="PAS domain"/>
    <property type="match status" value="4"/>
</dbReference>
<dbReference type="GO" id="GO:0005886">
    <property type="term" value="C:plasma membrane"/>
    <property type="evidence" value="ECO:0007669"/>
    <property type="project" value="UniProtKB-ARBA"/>
</dbReference>
<dbReference type="InterPro" id="IPR003594">
    <property type="entry name" value="HATPase_dom"/>
</dbReference>
<dbReference type="InterPro" id="IPR036097">
    <property type="entry name" value="HisK_dim/P_sf"/>
</dbReference>
<feature type="transmembrane region" description="Helical" evidence="6">
    <location>
        <begin position="101"/>
        <end position="122"/>
    </location>
</feature>
<feature type="transmembrane region" description="Helical" evidence="6">
    <location>
        <begin position="69"/>
        <end position="89"/>
    </location>
</feature>
<evidence type="ECO:0000256" key="3">
    <source>
        <dbReference type="ARBA" id="ARBA00022553"/>
    </source>
</evidence>
<comment type="catalytic activity">
    <reaction evidence="1">
        <text>ATP + protein L-histidine = ADP + protein N-phospho-L-histidine.</text>
        <dbReference type="EC" id="2.7.13.3"/>
    </reaction>
</comment>
<dbReference type="InterPro" id="IPR003661">
    <property type="entry name" value="HisK_dim/P_dom"/>
</dbReference>
<dbReference type="Pfam" id="PF00512">
    <property type="entry name" value="HisKA"/>
    <property type="match status" value="1"/>
</dbReference>
<dbReference type="Pfam" id="PF08448">
    <property type="entry name" value="PAS_4"/>
    <property type="match status" value="1"/>
</dbReference>
<dbReference type="PANTHER" id="PTHR43304">
    <property type="entry name" value="PHYTOCHROME-LIKE PROTEIN CPH1"/>
    <property type="match status" value="1"/>
</dbReference>
<evidence type="ECO:0000259" key="9">
    <source>
        <dbReference type="PROSITE" id="PS50113"/>
    </source>
</evidence>
<feature type="transmembrane region" description="Helical" evidence="6">
    <location>
        <begin position="194"/>
        <end position="215"/>
    </location>
</feature>
<keyword evidence="3" id="KW-0597">Phosphoprotein</keyword>
<protein>
    <recommendedName>
        <fullName evidence="2">histidine kinase</fullName>
        <ecNumber evidence="2">2.7.13.3</ecNumber>
    </recommendedName>
</protein>
<keyword evidence="6" id="KW-1133">Transmembrane helix</keyword>
<dbReference type="SMART" id="SM00091">
    <property type="entry name" value="PAS"/>
    <property type="match status" value="4"/>
</dbReference>
<dbReference type="InterPro" id="IPR035965">
    <property type="entry name" value="PAS-like_dom_sf"/>
</dbReference>
<dbReference type="PROSITE" id="PS50113">
    <property type="entry name" value="PAC"/>
    <property type="match status" value="1"/>
</dbReference>
<dbReference type="InterPro" id="IPR013656">
    <property type="entry name" value="PAS_4"/>
</dbReference>
<evidence type="ECO:0000256" key="5">
    <source>
        <dbReference type="ARBA" id="ARBA00022777"/>
    </source>
</evidence>
<dbReference type="Gene3D" id="1.10.287.130">
    <property type="match status" value="1"/>
</dbReference>
<dbReference type="PRINTS" id="PR00344">
    <property type="entry name" value="BCTRLSENSOR"/>
</dbReference>
<reference evidence="10 11" key="1">
    <citation type="submission" date="2018-03" db="EMBL/GenBank/DDBJ databases">
        <title>Marinobacter brunus sp. nov., a marine bacterium of Gamma-proteobacteria isolated from the surface seawater of the South China Sea.</title>
        <authorList>
            <person name="Cheng H."/>
            <person name="Wu Y.-H."/>
            <person name="Xamxidin M."/>
            <person name="Xu X.-W."/>
        </authorList>
    </citation>
    <scope>NUCLEOTIDE SEQUENCE [LARGE SCALE GENOMIC DNA]</scope>
    <source>
        <strain evidence="10 11">JCM 30472</strain>
    </source>
</reference>
<dbReference type="CDD" id="cd00130">
    <property type="entry name" value="PAS"/>
    <property type="match status" value="4"/>
</dbReference>
<sequence>MVNSRNFTIFWLCAVLALAIAFGSIGSGILYDALTAGGAPGRLSLKPGGGLLAIVLSIGFLAVVCRKRWLATGLSITVLVLALAFASLATLPEAHAIRVLAINPLLLLITTLIAVSVLTAIWWHRGWRIGMASAAVSLTIGLLSLLSQWYPALAGFSLGSIAESTVVISPLVILCSFTLPFLHQVFHRQADVAYRGLLVVGAIGIVITTLSWHFLRLQHSQQVLERAQALADQLEASGTSAHAVNLALIRRLAERWELLEGLPPPAFLDLEIDSYLRDFPELRLLTVLDPKQRPVMTEARGLEYRFWLHEFLQQPEFPDWLEHAIESRAPHLSRAQQPENGRAYAAIAMPITPLPGLSWAMIAVVDLTHVFEGLTQHLNDNLSVRVTTDGLTLYDQAGPEQSQILLLSRTVNVHHDNEWTLHISMPRGTLPPDELYLPPLVLFSGLVLSFLLMLSHLFWRESVRRSESLQLLNNTLNYHLDQERALRSTNERILEFSKDILCSISREGIFLQISPACEDILGFTPEELQGQHYDLILAQEDRAATEQEVRLLVSGDHDKAQGFRTRLRHRDGSIVTISWTAEWSKADNALFCVGRDISDELMAETLTRERDQFFSLSPDMFCIVDLNSYFFEVNNTFVNTLGYSREELLGTSYLQLIHKEDHDAVVAAVSSLTEGYDVSDLHIRAQDNHGNEHWLNINAILSADDLIYVVARDTTEQRRIEQKLRENEALLKMAERVAMIGGWVVDLETGQSTWSDAVCAIHDVPPGQVPNVDDALLYYLPEHRQRIANAVQTCIDTGIPFDEQLQIKTAKGRLRWVRAIGHAVKGSDGSIVRLQGAFQDVTASHQAMEQIRRFAERQATVFESITDAFFTVDRNWCFTYVNRRSEELLHKSRDELLGHRLWDMFPGAIGSEFDENYRHAMATGESVSFEGYYEPLDNWLEISAYPSEEGLAVYYRSIRERKEAQWQLEATMQELERSNRELQDFAFVASHDLQEPLRKIQAFSDRLISRSDTLNDQDKDYLRRMQSAAGRMQNLINDLLSYSRVTTRAEPMVSCDTRAILDEVMQDMETSISQEQARIDIGELPATWGDATQLRQVLQNLLSNAVKFHAPGQAPEITLTAEDLTESHWTLVVSDKGIGFDERYAEKLFHPFQRLHQKEGYTGTGIGMAIVKKILDRHEATVIANSNPGEGTTFRIRFKRN</sequence>
<evidence type="ECO:0000259" key="7">
    <source>
        <dbReference type="PROSITE" id="PS50109"/>
    </source>
</evidence>
<evidence type="ECO:0000256" key="6">
    <source>
        <dbReference type="SAM" id="Phobius"/>
    </source>
</evidence>
<dbReference type="OrthoDB" id="9808408at2"/>
<evidence type="ECO:0000256" key="1">
    <source>
        <dbReference type="ARBA" id="ARBA00000085"/>
    </source>
</evidence>
<feature type="transmembrane region" description="Helical" evidence="6">
    <location>
        <begin position="129"/>
        <end position="150"/>
    </location>
</feature>
<dbReference type="RefSeq" id="WP_106669936.1">
    <property type="nucleotide sequence ID" value="NZ_BMFE01000001.1"/>
</dbReference>
<keyword evidence="11" id="KW-1185">Reference proteome</keyword>
<feature type="domain" description="PAS" evidence="8">
    <location>
        <begin position="854"/>
        <end position="924"/>
    </location>
</feature>
<keyword evidence="5" id="KW-0418">Kinase</keyword>
<dbReference type="InterPro" id="IPR036890">
    <property type="entry name" value="HATPase_C_sf"/>
</dbReference>
<dbReference type="PROSITE" id="PS50112">
    <property type="entry name" value="PAS"/>
    <property type="match status" value="3"/>
</dbReference>
<feature type="transmembrane region" description="Helical" evidence="6">
    <location>
        <begin position="47"/>
        <end position="64"/>
    </location>
</feature>
<name>A0A2T1KJ59_9GAMM</name>
<proteinExistence type="predicted"/>
<feature type="domain" description="PAC" evidence="9">
    <location>
        <begin position="801"/>
        <end position="853"/>
    </location>
</feature>
<feature type="domain" description="PAS" evidence="8">
    <location>
        <begin position="486"/>
        <end position="556"/>
    </location>
</feature>
<gene>
    <name evidence="10" type="ORF">C7H08_01200</name>
</gene>
<dbReference type="PROSITE" id="PS50109">
    <property type="entry name" value="HIS_KIN"/>
    <property type="match status" value="1"/>
</dbReference>
<dbReference type="Pfam" id="PF08447">
    <property type="entry name" value="PAS_3"/>
    <property type="match status" value="2"/>
</dbReference>
<dbReference type="AlphaFoldDB" id="A0A2T1KJ59"/>
<dbReference type="InterPro" id="IPR005467">
    <property type="entry name" value="His_kinase_dom"/>
</dbReference>
<dbReference type="Gene3D" id="3.30.565.10">
    <property type="entry name" value="Histidine kinase-like ATPase, C-terminal domain"/>
    <property type="match status" value="1"/>
</dbReference>
<dbReference type="InterPro" id="IPR000014">
    <property type="entry name" value="PAS"/>
</dbReference>
<dbReference type="FunFam" id="3.30.565.10:FF:000006">
    <property type="entry name" value="Sensor histidine kinase WalK"/>
    <property type="match status" value="1"/>
</dbReference>
<dbReference type="Proteomes" id="UP000238385">
    <property type="component" value="Unassembled WGS sequence"/>
</dbReference>
<dbReference type="EMBL" id="PXNN01000003">
    <property type="protein sequence ID" value="PSF10149.1"/>
    <property type="molecule type" value="Genomic_DNA"/>
</dbReference>
<organism evidence="10 11">
    <name type="scientific">Marinobacter halophilus</name>
    <dbReference type="NCBI Taxonomy" id="1323740"/>
    <lineage>
        <taxon>Bacteria</taxon>
        <taxon>Pseudomonadati</taxon>
        <taxon>Pseudomonadota</taxon>
        <taxon>Gammaproteobacteria</taxon>
        <taxon>Pseudomonadales</taxon>
        <taxon>Marinobacteraceae</taxon>
        <taxon>Marinobacter</taxon>
    </lineage>
</organism>
<dbReference type="CDD" id="cd00082">
    <property type="entry name" value="HisKA"/>
    <property type="match status" value="1"/>
</dbReference>
<evidence type="ECO:0000256" key="4">
    <source>
        <dbReference type="ARBA" id="ARBA00022679"/>
    </source>
</evidence>
<dbReference type="InterPro" id="IPR000700">
    <property type="entry name" value="PAS-assoc_C"/>
</dbReference>
<dbReference type="GO" id="GO:0000155">
    <property type="term" value="F:phosphorelay sensor kinase activity"/>
    <property type="evidence" value="ECO:0007669"/>
    <property type="project" value="InterPro"/>
</dbReference>
<feature type="domain" description="Histidine kinase" evidence="7">
    <location>
        <begin position="988"/>
        <end position="1201"/>
    </location>
</feature>
<evidence type="ECO:0000313" key="11">
    <source>
        <dbReference type="Proteomes" id="UP000238385"/>
    </source>
</evidence>
<evidence type="ECO:0000256" key="2">
    <source>
        <dbReference type="ARBA" id="ARBA00012438"/>
    </source>
</evidence>
<dbReference type="NCBIfam" id="TIGR00229">
    <property type="entry name" value="sensory_box"/>
    <property type="match status" value="3"/>
</dbReference>
<dbReference type="EC" id="2.7.13.3" evidence="2"/>
<feature type="transmembrane region" description="Helical" evidence="6">
    <location>
        <begin position="156"/>
        <end position="182"/>
    </location>
</feature>
<dbReference type="SUPFAM" id="SSF55785">
    <property type="entry name" value="PYP-like sensor domain (PAS domain)"/>
    <property type="match status" value="4"/>
</dbReference>
<dbReference type="Pfam" id="PF02518">
    <property type="entry name" value="HATPase_c"/>
    <property type="match status" value="1"/>
</dbReference>
<accession>A0A2T1KJ59</accession>
<keyword evidence="6" id="KW-0472">Membrane</keyword>
<dbReference type="SUPFAM" id="SSF47384">
    <property type="entry name" value="Homodimeric domain of signal transducing histidine kinase"/>
    <property type="match status" value="1"/>
</dbReference>
<dbReference type="SMART" id="SM00388">
    <property type="entry name" value="HisKA"/>
    <property type="match status" value="1"/>
</dbReference>
<evidence type="ECO:0000259" key="8">
    <source>
        <dbReference type="PROSITE" id="PS50112"/>
    </source>
</evidence>
<comment type="caution">
    <text evidence="10">The sequence shown here is derived from an EMBL/GenBank/DDBJ whole genome shotgun (WGS) entry which is preliminary data.</text>
</comment>
<dbReference type="Gene3D" id="2.10.70.100">
    <property type="match status" value="1"/>
</dbReference>
<dbReference type="SUPFAM" id="SSF55874">
    <property type="entry name" value="ATPase domain of HSP90 chaperone/DNA topoisomerase II/histidine kinase"/>
    <property type="match status" value="1"/>
</dbReference>
<dbReference type="PANTHER" id="PTHR43304:SF1">
    <property type="entry name" value="PAC DOMAIN-CONTAINING PROTEIN"/>
    <property type="match status" value="1"/>
</dbReference>